<keyword evidence="4" id="KW-1185">Reference proteome</keyword>
<evidence type="ECO:0000256" key="1">
    <source>
        <dbReference type="ARBA" id="ARBA00023186"/>
    </source>
</evidence>
<evidence type="ECO:0000259" key="2">
    <source>
        <dbReference type="PROSITE" id="PS50076"/>
    </source>
</evidence>
<dbReference type="Gene3D" id="1.10.287.110">
    <property type="entry name" value="DnaJ domain"/>
    <property type="match status" value="1"/>
</dbReference>
<organism evidence="3 4">
    <name type="scientific">Thamnocephalis sphaerospora</name>
    <dbReference type="NCBI Taxonomy" id="78915"/>
    <lineage>
        <taxon>Eukaryota</taxon>
        <taxon>Fungi</taxon>
        <taxon>Fungi incertae sedis</taxon>
        <taxon>Zoopagomycota</taxon>
        <taxon>Zoopagomycotina</taxon>
        <taxon>Zoopagomycetes</taxon>
        <taxon>Zoopagales</taxon>
        <taxon>Sigmoideomycetaceae</taxon>
        <taxon>Thamnocephalis</taxon>
    </lineage>
</organism>
<dbReference type="EMBL" id="KZ992811">
    <property type="protein sequence ID" value="RKP06826.1"/>
    <property type="molecule type" value="Genomic_DNA"/>
</dbReference>
<dbReference type="PRINTS" id="PR00625">
    <property type="entry name" value="JDOMAIN"/>
</dbReference>
<gene>
    <name evidence="3" type="ORF">THASP1DRAFT_31365</name>
</gene>
<dbReference type="OrthoDB" id="442087at2759"/>
<sequence length="191" mass="21014">MGFPDYYAILNLEDAATSEAVEFAYRQLAILYHPDNPQKPGTPEECHERYQQLADAYYILSDKERRKSYDRVRGGNRATKQWQLAKVDASSVFANVYEDLLKPEMEKPSMLWSVLGGISGATLGFIAANIPGALAGSVAGANLGRLRDIKGQSVYDTFMQLDDTHRQTIIVAVSKSLAQNVGIGSIGQLIL</sequence>
<dbReference type="SMART" id="SM00271">
    <property type="entry name" value="DnaJ"/>
    <property type="match status" value="1"/>
</dbReference>
<dbReference type="SUPFAM" id="SSF46565">
    <property type="entry name" value="Chaperone J-domain"/>
    <property type="match status" value="1"/>
</dbReference>
<accession>A0A4P9XLX2</accession>
<dbReference type="Proteomes" id="UP000271241">
    <property type="component" value="Unassembled WGS sequence"/>
</dbReference>
<name>A0A4P9XLX2_9FUNG</name>
<evidence type="ECO:0000313" key="4">
    <source>
        <dbReference type="Proteomes" id="UP000271241"/>
    </source>
</evidence>
<keyword evidence="1" id="KW-0143">Chaperone</keyword>
<reference evidence="4" key="1">
    <citation type="journal article" date="2018" name="Nat. Microbiol.">
        <title>Leveraging single-cell genomics to expand the fungal tree of life.</title>
        <authorList>
            <person name="Ahrendt S.R."/>
            <person name="Quandt C.A."/>
            <person name="Ciobanu D."/>
            <person name="Clum A."/>
            <person name="Salamov A."/>
            <person name="Andreopoulos B."/>
            <person name="Cheng J.F."/>
            <person name="Woyke T."/>
            <person name="Pelin A."/>
            <person name="Henrissat B."/>
            <person name="Reynolds N.K."/>
            <person name="Benny G.L."/>
            <person name="Smith M.E."/>
            <person name="James T.Y."/>
            <person name="Grigoriev I.V."/>
        </authorList>
    </citation>
    <scope>NUCLEOTIDE SEQUENCE [LARGE SCALE GENOMIC DNA]</scope>
    <source>
        <strain evidence="4">RSA 1356</strain>
    </source>
</reference>
<dbReference type="STRING" id="78915.A0A4P9XLX2"/>
<dbReference type="InterPro" id="IPR001623">
    <property type="entry name" value="DnaJ_domain"/>
</dbReference>
<dbReference type="AlphaFoldDB" id="A0A4P9XLX2"/>
<dbReference type="Pfam" id="PF00226">
    <property type="entry name" value="DnaJ"/>
    <property type="match status" value="1"/>
</dbReference>
<protein>
    <submittedName>
        <fullName evidence="3">DnaJ domain-containing protein</fullName>
    </submittedName>
</protein>
<evidence type="ECO:0000313" key="3">
    <source>
        <dbReference type="EMBL" id="RKP06826.1"/>
    </source>
</evidence>
<dbReference type="PROSITE" id="PS50076">
    <property type="entry name" value="DNAJ_2"/>
    <property type="match status" value="1"/>
</dbReference>
<dbReference type="PANTHER" id="PTHR44145">
    <property type="entry name" value="DNAJ HOMOLOG SUBFAMILY A MEMBER 3, MITOCHONDRIAL"/>
    <property type="match status" value="1"/>
</dbReference>
<proteinExistence type="predicted"/>
<dbReference type="PANTHER" id="PTHR44145:SF3">
    <property type="entry name" value="DNAJ HOMOLOG SUBFAMILY A MEMBER 3, MITOCHONDRIAL"/>
    <property type="match status" value="1"/>
</dbReference>
<dbReference type="InterPro" id="IPR036869">
    <property type="entry name" value="J_dom_sf"/>
</dbReference>
<dbReference type="InterPro" id="IPR051938">
    <property type="entry name" value="Apopto_cytoskel_mod"/>
</dbReference>
<dbReference type="CDD" id="cd06257">
    <property type="entry name" value="DnaJ"/>
    <property type="match status" value="1"/>
</dbReference>
<feature type="domain" description="J" evidence="2">
    <location>
        <begin position="5"/>
        <end position="73"/>
    </location>
</feature>